<sequence length="93" mass="10585">IRFHYYLGRNETPTAVMQRVKLTSHQSVNSTAWMFERLGTTFPAAKCGSIVNTADLEATERKTRAFLSILDRLSTTIDLADERLALDRVRQLV</sequence>
<protein>
    <submittedName>
        <fullName evidence="1">Uncharacterized protein</fullName>
    </submittedName>
</protein>
<reference evidence="1" key="1">
    <citation type="journal article" date="2014" name="Front. Microbiol.">
        <title>High frequency of phylogenetically diverse reductive dehalogenase-homologous genes in deep subseafloor sedimentary metagenomes.</title>
        <authorList>
            <person name="Kawai M."/>
            <person name="Futagami T."/>
            <person name="Toyoda A."/>
            <person name="Takaki Y."/>
            <person name="Nishi S."/>
            <person name="Hori S."/>
            <person name="Arai W."/>
            <person name="Tsubouchi T."/>
            <person name="Morono Y."/>
            <person name="Uchiyama I."/>
            <person name="Ito T."/>
            <person name="Fujiyama A."/>
            <person name="Inagaki F."/>
            <person name="Takami H."/>
        </authorList>
    </citation>
    <scope>NUCLEOTIDE SEQUENCE</scope>
    <source>
        <strain evidence="1">Expedition CK06-06</strain>
    </source>
</reference>
<comment type="caution">
    <text evidence="1">The sequence shown here is derived from an EMBL/GenBank/DDBJ whole genome shotgun (WGS) entry which is preliminary data.</text>
</comment>
<feature type="non-terminal residue" evidence="1">
    <location>
        <position position="1"/>
    </location>
</feature>
<dbReference type="AlphaFoldDB" id="X0TJV3"/>
<organism evidence="1">
    <name type="scientific">marine sediment metagenome</name>
    <dbReference type="NCBI Taxonomy" id="412755"/>
    <lineage>
        <taxon>unclassified sequences</taxon>
        <taxon>metagenomes</taxon>
        <taxon>ecological metagenomes</taxon>
    </lineage>
</organism>
<gene>
    <name evidence="1" type="ORF">S01H1_23007</name>
</gene>
<name>X0TJV3_9ZZZZ</name>
<dbReference type="EMBL" id="BARS01013143">
    <property type="protein sequence ID" value="GAF93833.1"/>
    <property type="molecule type" value="Genomic_DNA"/>
</dbReference>
<accession>X0TJV3</accession>
<proteinExistence type="predicted"/>
<evidence type="ECO:0000313" key="1">
    <source>
        <dbReference type="EMBL" id="GAF93833.1"/>
    </source>
</evidence>